<dbReference type="RefSeq" id="WP_010980482.1">
    <property type="nucleotide sequence ID" value="NZ_BAABQO010000010.1"/>
</dbReference>
<dbReference type="AlphaFoldDB" id="A0A832WPH7"/>
<evidence type="ECO:0000313" key="1">
    <source>
        <dbReference type="EMBL" id="HII74045.1"/>
    </source>
</evidence>
<organism evidence="1 2">
    <name type="scientific">Sulfurisphaera tokodaii</name>
    <dbReference type="NCBI Taxonomy" id="111955"/>
    <lineage>
        <taxon>Archaea</taxon>
        <taxon>Thermoproteota</taxon>
        <taxon>Thermoprotei</taxon>
        <taxon>Sulfolobales</taxon>
        <taxon>Sulfolobaceae</taxon>
        <taxon>Sulfurisphaera</taxon>
    </lineage>
</organism>
<comment type="caution">
    <text evidence="1">The sequence shown here is derived from an EMBL/GenBank/DDBJ whole genome shotgun (WGS) entry which is preliminary data.</text>
</comment>
<reference evidence="1" key="1">
    <citation type="journal article" date="2020" name="bioRxiv">
        <title>A rank-normalized archaeal taxonomy based on genome phylogeny resolves widespread incomplete and uneven classifications.</title>
        <authorList>
            <person name="Rinke C."/>
            <person name="Chuvochina M."/>
            <person name="Mussig A.J."/>
            <person name="Chaumeil P.-A."/>
            <person name="Waite D.W."/>
            <person name="Whitman W.B."/>
            <person name="Parks D.H."/>
            <person name="Hugenholtz P."/>
        </authorList>
    </citation>
    <scope>NUCLEOTIDE SEQUENCE</scope>
    <source>
        <strain evidence="1">UBA8838</strain>
    </source>
</reference>
<sequence length="123" mass="13972">MITCTTVLDDLKTLEEFSKARYLILLDENTKEIIYKEENPALYSSAKRPTVAKECVKLKADRVIAPHGSLCYPSYIILKKANIRILISNVHDSLDSPELREVSIKEIIYSSFQAILERIKGEG</sequence>
<evidence type="ECO:0000313" key="2">
    <source>
        <dbReference type="Proteomes" id="UP000646844"/>
    </source>
</evidence>
<dbReference type="Proteomes" id="UP000646844">
    <property type="component" value="Unassembled WGS sequence"/>
</dbReference>
<accession>A0A832WPH7</accession>
<dbReference type="GeneID" id="1460480"/>
<dbReference type="SUPFAM" id="SSF53146">
    <property type="entry name" value="Nitrogenase accessory factor-like"/>
    <property type="match status" value="1"/>
</dbReference>
<protein>
    <recommendedName>
        <fullName evidence="3">Dinitrogenase iron-molybdenum cofactor biosynthesis domain-containing protein</fullName>
    </recommendedName>
</protein>
<evidence type="ECO:0008006" key="3">
    <source>
        <dbReference type="Google" id="ProtNLM"/>
    </source>
</evidence>
<dbReference type="InterPro" id="IPR036105">
    <property type="entry name" value="DiNase_FeMo-co_biosyn_sf"/>
</dbReference>
<dbReference type="OMA" id="HKEVNPA"/>
<dbReference type="EMBL" id="DUJO01000026">
    <property type="protein sequence ID" value="HII74045.1"/>
    <property type="molecule type" value="Genomic_DNA"/>
</dbReference>
<gene>
    <name evidence="1" type="ORF">HA332_06645</name>
</gene>
<name>A0A832WPH7_9CREN</name>
<proteinExistence type="predicted"/>